<dbReference type="InterPro" id="IPR027417">
    <property type="entry name" value="P-loop_NTPase"/>
</dbReference>
<dbReference type="AlphaFoldDB" id="A0A1H2ANF1"/>
<dbReference type="InterPro" id="IPR037359">
    <property type="entry name" value="NST/OST"/>
</dbReference>
<dbReference type="SUPFAM" id="SSF52540">
    <property type="entry name" value="P-loop containing nucleoside triphosphate hydrolases"/>
    <property type="match status" value="1"/>
</dbReference>
<proteinExistence type="predicted"/>
<dbReference type="GO" id="GO:0008146">
    <property type="term" value="F:sulfotransferase activity"/>
    <property type="evidence" value="ECO:0007669"/>
    <property type="project" value="InterPro"/>
</dbReference>
<evidence type="ECO:0000259" key="3">
    <source>
        <dbReference type="Pfam" id="PF00685"/>
    </source>
</evidence>
<dbReference type="STRING" id="630515.SAMN04489812_6089"/>
<dbReference type="RefSeq" id="WP_091531311.1">
    <property type="nucleotide sequence ID" value="NZ_LT629772.1"/>
</dbReference>
<sequence length="288" mass="32781">MLPFRAMTQGTPDFIIIGAMKSGTTSLFRHLGRHPGVFMSSLKEPCFFIKKRNWSKGHDWYRSLFDGAPEGALLGEGSTSYSKSAAFPGVPELLRSEVPDVKLIYLLRDPLQRMRSHHAHAVFKGREKRPIERAITARSGYLRTSLYGAELQRYRSYFPADQIHVILTEDLAQAPAEVLSGVVEFLGLPDYEFPGVERRYHVSSNRKVNTRLGEAVQRHRPLDTWSRRYVPEQVRDRLLTRGADTEPAPLPENVVDRVRKPLLADRALLQSQVDLDLSSWADLRTTSR</sequence>
<evidence type="ECO:0000313" key="4">
    <source>
        <dbReference type="EMBL" id="SDT47470.1"/>
    </source>
</evidence>
<organism evidence="4 5">
    <name type="scientific">Microlunatus soli</name>
    <dbReference type="NCBI Taxonomy" id="630515"/>
    <lineage>
        <taxon>Bacteria</taxon>
        <taxon>Bacillati</taxon>
        <taxon>Actinomycetota</taxon>
        <taxon>Actinomycetes</taxon>
        <taxon>Propionibacteriales</taxon>
        <taxon>Propionibacteriaceae</taxon>
        <taxon>Microlunatus</taxon>
    </lineage>
</organism>
<protein>
    <submittedName>
        <fullName evidence="4">Sulfotransferase domain-containing protein</fullName>
    </submittedName>
</protein>
<gene>
    <name evidence="4" type="ORF">SAMN04489812_6089</name>
</gene>
<evidence type="ECO:0000313" key="5">
    <source>
        <dbReference type="Proteomes" id="UP000199103"/>
    </source>
</evidence>
<dbReference type="EMBL" id="LT629772">
    <property type="protein sequence ID" value="SDT47470.1"/>
    <property type="molecule type" value="Genomic_DNA"/>
</dbReference>
<accession>A0A1H2ANF1</accession>
<feature type="domain" description="Sulfotransferase" evidence="3">
    <location>
        <begin position="12"/>
        <end position="189"/>
    </location>
</feature>
<dbReference type="Proteomes" id="UP000199103">
    <property type="component" value="Chromosome I"/>
</dbReference>
<dbReference type="Pfam" id="PF00685">
    <property type="entry name" value="Sulfotransfer_1"/>
    <property type="match status" value="1"/>
</dbReference>
<reference evidence="4 5" key="1">
    <citation type="submission" date="2016-10" db="EMBL/GenBank/DDBJ databases">
        <authorList>
            <person name="de Groot N.N."/>
        </authorList>
    </citation>
    <scope>NUCLEOTIDE SEQUENCE [LARGE SCALE GENOMIC DNA]</scope>
    <source>
        <strain evidence="4 5">DSM 21800</strain>
    </source>
</reference>
<dbReference type="InterPro" id="IPR000863">
    <property type="entry name" value="Sulfotransferase_dom"/>
</dbReference>
<keyword evidence="2" id="KW-0325">Glycoprotein</keyword>
<dbReference type="Gene3D" id="3.40.50.300">
    <property type="entry name" value="P-loop containing nucleotide triphosphate hydrolases"/>
    <property type="match status" value="1"/>
</dbReference>
<dbReference type="PANTHER" id="PTHR10605">
    <property type="entry name" value="HEPARAN SULFATE SULFOTRANSFERASE"/>
    <property type="match status" value="1"/>
</dbReference>
<keyword evidence="5" id="KW-1185">Reference proteome</keyword>
<keyword evidence="1 4" id="KW-0808">Transferase</keyword>
<evidence type="ECO:0000256" key="1">
    <source>
        <dbReference type="ARBA" id="ARBA00022679"/>
    </source>
</evidence>
<dbReference type="PANTHER" id="PTHR10605:SF56">
    <property type="entry name" value="BIFUNCTIONAL HEPARAN SULFATE N-DEACETYLASE_N-SULFOTRANSFERASE"/>
    <property type="match status" value="1"/>
</dbReference>
<name>A0A1H2ANF1_9ACTN</name>
<evidence type="ECO:0000256" key="2">
    <source>
        <dbReference type="ARBA" id="ARBA00023180"/>
    </source>
</evidence>